<dbReference type="CDD" id="cd00093">
    <property type="entry name" value="HTH_XRE"/>
    <property type="match status" value="1"/>
</dbReference>
<name>A0AAJ2TIM7_STEMA</name>
<accession>A0AAJ2TIM7</accession>
<evidence type="ECO:0000259" key="1">
    <source>
        <dbReference type="PROSITE" id="PS50943"/>
    </source>
</evidence>
<feature type="domain" description="HTH cro/C1-type" evidence="1">
    <location>
        <begin position="18"/>
        <end position="72"/>
    </location>
</feature>
<dbReference type="GO" id="GO:0003677">
    <property type="term" value="F:DNA binding"/>
    <property type="evidence" value="ECO:0007669"/>
    <property type="project" value="InterPro"/>
</dbReference>
<dbReference type="Pfam" id="PF01381">
    <property type="entry name" value="HTH_3"/>
    <property type="match status" value="1"/>
</dbReference>
<dbReference type="InterPro" id="IPR010982">
    <property type="entry name" value="Lambda_DNA-bd_dom_sf"/>
</dbReference>
<dbReference type="Gene3D" id="1.10.260.40">
    <property type="entry name" value="lambda repressor-like DNA-binding domains"/>
    <property type="match status" value="1"/>
</dbReference>
<dbReference type="SUPFAM" id="SSF47413">
    <property type="entry name" value="lambda repressor-like DNA-binding domains"/>
    <property type="match status" value="1"/>
</dbReference>
<dbReference type="AlphaFoldDB" id="A0AAJ2TIM7"/>
<proteinExistence type="predicted"/>
<sequence length="92" mass="10285">MATKTIYQSAYLRLVGLLRERRESLGISQTRLAAHLGWPQQRVSSVESGARRLDVLEFCLIAAALGFSPAEVSDQVMKMLQSVRGSQIKDRH</sequence>
<organism evidence="2 3">
    <name type="scientific">Stenotrophomonas maltophilia</name>
    <name type="common">Pseudomonas maltophilia</name>
    <name type="synonym">Xanthomonas maltophilia</name>
    <dbReference type="NCBI Taxonomy" id="40324"/>
    <lineage>
        <taxon>Bacteria</taxon>
        <taxon>Pseudomonadati</taxon>
        <taxon>Pseudomonadota</taxon>
        <taxon>Gammaproteobacteria</taxon>
        <taxon>Lysobacterales</taxon>
        <taxon>Lysobacteraceae</taxon>
        <taxon>Stenotrophomonas</taxon>
        <taxon>Stenotrophomonas maltophilia group</taxon>
    </lineage>
</organism>
<dbReference type="SMART" id="SM00530">
    <property type="entry name" value="HTH_XRE"/>
    <property type="match status" value="1"/>
</dbReference>
<evidence type="ECO:0000313" key="2">
    <source>
        <dbReference type="EMBL" id="MDZ5762938.1"/>
    </source>
</evidence>
<dbReference type="EMBL" id="JAXRVB010000001">
    <property type="protein sequence ID" value="MDZ5762938.1"/>
    <property type="molecule type" value="Genomic_DNA"/>
</dbReference>
<dbReference type="InterPro" id="IPR001387">
    <property type="entry name" value="Cro/C1-type_HTH"/>
</dbReference>
<dbReference type="RefSeq" id="WP_046984211.1">
    <property type="nucleotide sequence ID" value="NZ_CP040439.1"/>
</dbReference>
<dbReference type="PROSITE" id="PS50943">
    <property type="entry name" value="HTH_CROC1"/>
    <property type="match status" value="1"/>
</dbReference>
<reference evidence="2" key="1">
    <citation type="submission" date="2023-12" db="EMBL/GenBank/DDBJ databases">
        <title>'Antibacterial potential of Stenotrophomonas maltophilia cystic fibrosis isolates' (manuscript under preparation).</title>
        <authorList>
            <person name="Crisan C.V."/>
            <person name="Pettis M."/>
            <person name="Goldberg J.B."/>
        </authorList>
    </citation>
    <scope>NUCLEOTIDE SEQUENCE</scope>
    <source>
        <strain evidence="2">CCV129</strain>
    </source>
</reference>
<dbReference type="Proteomes" id="UP001288387">
    <property type="component" value="Unassembled WGS sequence"/>
</dbReference>
<gene>
    <name evidence="2" type="ORF">U4I38_00475</name>
</gene>
<comment type="caution">
    <text evidence="2">The sequence shown here is derived from an EMBL/GenBank/DDBJ whole genome shotgun (WGS) entry which is preliminary data.</text>
</comment>
<protein>
    <submittedName>
        <fullName evidence="2">Helix-turn-helix transcriptional regulator</fullName>
    </submittedName>
</protein>
<evidence type="ECO:0000313" key="3">
    <source>
        <dbReference type="Proteomes" id="UP001288387"/>
    </source>
</evidence>